<evidence type="ECO:0000313" key="3">
    <source>
        <dbReference type="Proteomes" id="UP000199137"/>
    </source>
</evidence>
<reference evidence="2 3" key="1">
    <citation type="submission" date="2016-10" db="EMBL/GenBank/DDBJ databases">
        <authorList>
            <person name="de Groot N.N."/>
        </authorList>
    </citation>
    <scope>NUCLEOTIDE SEQUENCE [LARGE SCALE GENOMIC DNA]</scope>
    <source>
        <strain evidence="2 3">DSM 44637</strain>
    </source>
</reference>
<feature type="region of interest" description="Disordered" evidence="1">
    <location>
        <begin position="100"/>
        <end position="132"/>
    </location>
</feature>
<organism evidence="2 3">
    <name type="scientific">Amycolatopsis rubida</name>
    <dbReference type="NCBI Taxonomy" id="112413"/>
    <lineage>
        <taxon>Bacteria</taxon>
        <taxon>Bacillati</taxon>
        <taxon>Actinomycetota</taxon>
        <taxon>Actinomycetes</taxon>
        <taxon>Pseudonocardiales</taxon>
        <taxon>Pseudonocardiaceae</taxon>
        <taxon>Amycolatopsis</taxon>
    </lineage>
</organism>
<dbReference type="EMBL" id="FOWC01000010">
    <property type="protein sequence ID" value="SFQ30982.1"/>
    <property type="molecule type" value="Genomic_DNA"/>
</dbReference>
<evidence type="ECO:0000313" key="2">
    <source>
        <dbReference type="EMBL" id="SFQ30982.1"/>
    </source>
</evidence>
<name>A0A1I5XG79_9PSEU</name>
<dbReference type="Pfam" id="PF16259">
    <property type="entry name" value="DUF4913"/>
    <property type="match status" value="1"/>
</dbReference>
<dbReference type="OrthoDB" id="4570343at2"/>
<sequence>MTAPPAGPGPDSPDEPAWPADDTEPATLAHLAALEQRVRRWLRSLETEQFQVSGEVVLMRNAVEMANNGLDNLEDGLADMSYQFSNLYAQMQAVASAPPVGPAAAAEDGPAAPAPETSGGGKDGAGSAAPVARPSPGALHAWVTVHIAPMVRKTTTTGEGGGIRWCRQWWLHHDAVERFTALYLAFGELSDSDEPSWLSVYLRDHLDPHLATLTSPYGPFHACTPNRHSATVAELGHDPAPQPGADPATGRTA</sequence>
<evidence type="ECO:0008006" key="4">
    <source>
        <dbReference type="Google" id="ProtNLM"/>
    </source>
</evidence>
<dbReference type="AlphaFoldDB" id="A0A1I5XG79"/>
<feature type="region of interest" description="Disordered" evidence="1">
    <location>
        <begin position="1"/>
        <end position="24"/>
    </location>
</feature>
<feature type="compositionally biased region" description="Low complexity" evidence="1">
    <location>
        <begin position="100"/>
        <end position="116"/>
    </location>
</feature>
<dbReference type="RefSeq" id="WP_093575747.1">
    <property type="nucleotide sequence ID" value="NZ_FOWC01000010.1"/>
</dbReference>
<feature type="region of interest" description="Disordered" evidence="1">
    <location>
        <begin position="233"/>
        <end position="253"/>
    </location>
</feature>
<gene>
    <name evidence="2" type="ORF">SAMN05421854_110213</name>
</gene>
<feature type="compositionally biased region" description="Pro residues" evidence="1">
    <location>
        <begin position="1"/>
        <end position="11"/>
    </location>
</feature>
<dbReference type="Proteomes" id="UP000199137">
    <property type="component" value="Unassembled WGS sequence"/>
</dbReference>
<dbReference type="STRING" id="112413.SAMN05421854_110213"/>
<protein>
    <recommendedName>
        <fullName evidence="4">DUF4913 domain-containing protein</fullName>
    </recommendedName>
</protein>
<dbReference type="InterPro" id="IPR032584">
    <property type="entry name" value="DUF4913"/>
</dbReference>
<accession>A0A1I5XG79</accession>
<proteinExistence type="predicted"/>
<evidence type="ECO:0000256" key="1">
    <source>
        <dbReference type="SAM" id="MobiDB-lite"/>
    </source>
</evidence>